<dbReference type="AlphaFoldDB" id="A0ABC8RK08"/>
<sequence>MAETAFLDILFKELDLLLEGYDCLKSWSSHNELRLMRTIIKKLAAKHNDHSEVKVLGIKKHANIVKLLGFITNDTKAILIRVIQYLKALVTAAQVQEFGGRDTPIVEEKAMVRLELGNCSHIGNSSRADDFMIEEETKVPVEPLVEGQKNPQVSSIVGMPGISSGFLPKLVEETLAESYLDILLWTLDELRVLISDQQYQIQPLYKELKLLMTFVKGLAEKHFEYNEVKTVVKNIYDVKDKASDVITSFVPGVYDSREKLICVKDVISHSEDVCDVRKKLMTLIEDLKAFKEEALQICIETYGIKFQQVPQSGECSSRADPLVAEETTVVNLHFGRSCSVGNSERSYPIMIEEEMVVGFDEEMVGIVERLTEGQKQLQVVSIVGMAGIGGQVEIVYVVSLTINYQQLYTGSWWIINFLQNNARKEVAAEADGCQSHLIAPGKGYKRQIESRHSLLIAFYGHSKRFWFKVPTEAFILQYSQSLLDMQYVGF</sequence>
<comment type="caution">
    <text evidence="1">The sequence shown here is derived from an EMBL/GenBank/DDBJ whole genome shotgun (WGS) entry which is preliminary data.</text>
</comment>
<keyword evidence="2" id="KW-1185">Reference proteome</keyword>
<dbReference type="Proteomes" id="UP001642360">
    <property type="component" value="Unassembled WGS sequence"/>
</dbReference>
<evidence type="ECO:0000313" key="2">
    <source>
        <dbReference type="Proteomes" id="UP001642360"/>
    </source>
</evidence>
<proteinExistence type="predicted"/>
<organism evidence="1 2">
    <name type="scientific">Ilex paraguariensis</name>
    <name type="common">yerba mate</name>
    <dbReference type="NCBI Taxonomy" id="185542"/>
    <lineage>
        <taxon>Eukaryota</taxon>
        <taxon>Viridiplantae</taxon>
        <taxon>Streptophyta</taxon>
        <taxon>Embryophyta</taxon>
        <taxon>Tracheophyta</taxon>
        <taxon>Spermatophyta</taxon>
        <taxon>Magnoliopsida</taxon>
        <taxon>eudicotyledons</taxon>
        <taxon>Gunneridae</taxon>
        <taxon>Pentapetalae</taxon>
        <taxon>asterids</taxon>
        <taxon>campanulids</taxon>
        <taxon>Aquifoliales</taxon>
        <taxon>Aquifoliaceae</taxon>
        <taxon>Ilex</taxon>
    </lineage>
</organism>
<gene>
    <name evidence="1" type="ORF">ILEXP_LOCUS13114</name>
</gene>
<dbReference type="EMBL" id="CAUOFW020001472">
    <property type="protein sequence ID" value="CAK9145310.1"/>
    <property type="molecule type" value="Genomic_DNA"/>
</dbReference>
<accession>A0ABC8RK08</accession>
<reference evidence="1 2" key="1">
    <citation type="submission" date="2024-02" db="EMBL/GenBank/DDBJ databases">
        <authorList>
            <person name="Vignale AGUSTIN F."/>
            <person name="Sosa J E."/>
            <person name="Modenutti C."/>
        </authorList>
    </citation>
    <scope>NUCLEOTIDE SEQUENCE [LARGE SCALE GENOMIC DNA]</scope>
</reference>
<name>A0ABC8RK08_9AQUA</name>
<dbReference type="Gene3D" id="1.20.5.4130">
    <property type="match status" value="1"/>
</dbReference>
<protein>
    <submittedName>
        <fullName evidence="1">Uncharacterized protein</fullName>
    </submittedName>
</protein>
<evidence type="ECO:0000313" key="1">
    <source>
        <dbReference type="EMBL" id="CAK9145310.1"/>
    </source>
</evidence>